<name>A0A059XU08_9BACT</name>
<organism evidence="2 3">
    <name type="scientific">Leptospirillum ferriphilum YSK</name>
    <dbReference type="NCBI Taxonomy" id="1441628"/>
    <lineage>
        <taxon>Bacteria</taxon>
        <taxon>Pseudomonadati</taxon>
        <taxon>Nitrospirota</taxon>
        <taxon>Nitrospiria</taxon>
        <taxon>Nitrospirales</taxon>
        <taxon>Nitrospiraceae</taxon>
        <taxon>Leptospirillum</taxon>
    </lineage>
</organism>
<keyword evidence="3" id="KW-1185">Reference proteome</keyword>
<proteinExistence type="predicted"/>
<feature type="region of interest" description="Disordered" evidence="1">
    <location>
        <begin position="36"/>
        <end position="66"/>
    </location>
</feature>
<reference evidence="3" key="1">
    <citation type="submission" date="2014-02" db="EMBL/GenBank/DDBJ databases">
        <title>Complete genome sequence and comparative genomic analysis of the nitrogen-fixing bacterium Leptospirillum ferriphilum YSK.</title>
        <authorList>
            <person name="Guo X."/>
            <person name="Yin H."/>
            <person name="Liang Y."/>
            <person name="Hu Q."/>
            <person name="Ma L."/>
            <person name="Xiao Y."/>
            <person name="Zhang X."/>
            <person name="Qiu G."/>
            <person name="Liu X."/>
        </authorList>
    </citation>
    <scope>NUCLEOTIDE SEQUENCE [LARGE SCALE GENOMIC DNA]</scope>
    <source>
        <strain evidence="3">YSK</strain>
    </source>
</reference>
<dbReference type="HOGENOM" id="CLU_1303630_0_0_0"/>
<dbReference type="KEGG" id="lfp:Y981_04425"/>
<evidence type="ECO:0000313" key="2">
    <source>
        <dbReference type="EMBL" id="AIA30293.1"/>
    </source>
</evidence>
<evidence type="ECO:0000256" key="1">
    <source>
        <dbReference type="SAM" id="MobiDB-lite"/>
    </source>
</evidence>
<accession>A0A059XU08</accession>
<dbReference type="AlphaFoldDB" id="A0A059XU08"/>
<sequence length="210" mass="23074">MSAAPARKNSLLSRWPLILVLFILTVFFVYVSRQKNPSNPQNTVSSSAATSPATTPVSAATDATHPGMFYPSQGHDHWDLARLQKFQYNSNPPTSGPHMEQFIDSYTPSSPLPAYIQVHLLEHGNVLIQYNCTCPHTVEALKKIASSFDTYSPSLGLEEGKAVIVAPNPSLPHRIVLTAWTRLLGMDTLDEKAAGQFISTWLGNAQNTRQ</sequence>
<dbReference type="InterPro" id="IPR021454">
    <property type="entry name" value="DUF3105"/>
</dbReference>
<protein>
    <recommendedName>
        <fullName evidence="4">DUF3105 domain-containing protein</fullName>
    </recommendedName>
</protein>
<evidence type="ECO:0000313" key="3">
    <source>
        <dbReference type="Proteomes" id="UP000027059"/>
    </source>
</evidence>
<evidence type="ECO:0008006" key="4">
    <source>
        <dbReference type="Google" id="ProtNLM"/>
    </source>
</evidence>
<reference evidence="2 3" key="2">
    <citation type="journal article" date="2015" name="Biomed. Res. Int.">
        <title>Effects of Arsenite Resistance on the Growth and Functional Gene Expression of Leptospirillum ferriphilum and Acidithiobacillus thiooxidans in Pure Culture and Coculture.</title>
        <authorList>
            <person name="Jiang H."/>
            <person name="Liang Y."/>
            <person name="Yin H."/>
            <person name="Xiao Y."/>
            <person name="Guo X."/>
            <person name="Xu Y."/>
            <person name="Hu Q."/>
            <person name="Liu H."/>
            <person name="Liu X."/>
        </authorList>
    </citation>
    <scope>NUCLEOTIDE SEQUENCE [LARGE SCALE GENOMIC DNA]</scope>
    <source>
        <strain evidence="2 3">YSK</strain>
    </source>
</reference>
<dbReference type="EMBL" id="CP007243">
    <property type="protein sequence ID" value="AIA30293.1"/>
    <property type="molecule type" value="Genomic_DNA"/>
</dbReference>
<dbReference type="RefSeq" id="WP_014960739.1">
    <property type="nucleotide sequence ID" value="NZ_CP007243.1"/>
</dbReference>
<gene>
    <name evidence="2" type="ORF">Y981_04425</name>
</gene>
<dbReference type="Proteomes" id="UP000027059">
    <property type="component" value="Chromosome"/>
</dbReference>
<dbReference type="Pfam" id="PF11303">
    <property type="entry name" value="DUF3105"/>
    <property type="match status" value="1"/>
</dbReference>
<feature type="compositionally biased region" description="Low complexity" evidence="1">
    <location>
        <begin position="43"/>
        <end position="61"/>
    </location>
</feature>
<dbReference type="OrthoDB" id="9809840at2"/>